<evidence type="ECO:0000313" key="2">
    <source>
        <dbReference type="Proteomes" id="UP001140502"/>
    </source>
</evidence>
<organism evidence="1 2">
    <name type="scientific">Fusarium piperis</name>
    <dbReference type="NCBI Taxonomy" id="1435070"/>
    <lineage>
        <taxon>Eukaryota</taxon>
        <taxon>Fungi</taxon>
        <taxon>Dikarya</taxon>
        <taxon>Ascomycota</taxon>
        <taxon>Pezizomycotina</taxon>
        <taxon>Sordariomycetes</taxon>
        <taxon>Hypocreomycetidae</taxon>
        <taxon>Hypocreales</taxon>
        <taxon>Nectriaceae</taxon>
        <taxon>Fusarium</taxon>
        <taxon>Fusarium solani species complex</taxon>
    </lineage>
</organism>
<evidence type="ECO:0000313" key="1">
    <source>
        <dbReference type="EMBL" id="KAJ4315794.1"/>
    </source>
</evidence>
<proteinExistence type="predicted"/>
<keyword evidence="2" id="KW-1185">Reference proteome</keyword>
<dbReference type="Proteomes" id="UP001140502">
    <property type="component" value="Unassembled WGS sequence"/>
</dbReference>
<dbReference type="AlphaFoldDB" id="A0A9W8W8T1"/>
<accession>A0A9W8W8T1</accession>
<protein>
    <submittedName>
        <fullName evidence="1">Uncharacterized protein</fullName>
    </submittedName>
</protein>
<reference evidence="1" key="1">
    <citation type="submission" date="2022-10" db="EMBL/GenBank/DDBJ databases">
        <title>Tapping the CABI collections for fungal endophytes: first genome assemblies for Collariella, Neodidymelliopsis, Ascochyta clinopodiicola, Didymella pomorum, Didymosphaeria variabile, Neocosmospora piperis and Neocucurbitaria cava.</title>
        <authorList>
            <person name="Hill R."/>
        </authorList>
    </citation>
    <scope>NUCLEOTIDE SEQUENCE</scope>
    <source>
        <strain evidence="1">IMI 366586</strain>
    </source>
</reference>
<dbReference type="EMBL" id="JAPEUR010000195">
    <property type="protein sequence ID" value="KAJ4315794.1"/>
    <property type="molecule type" value="Genomic_DNA"/>
</dbReference>
<sequence>MDTDDPKFLGVGGASHRRYQEHIDELMNSRITGCNEEDDEVVQHGTYANYRYDGPAKRSATKKTWTRQDALQCLNVEFWPYHPDRKAGEVPEFDCPRTLAGRANPVLKQAIEDIAVQAALERAFATVQIRSTVHVTTVDEFGQRFDNDPHITIECGGITGHVYCTGFAYSELPPYWYSDMQFSHVKWEDRTPSTQASYPASPVVEQTSVAGIYYAGHEPNPPSPPFPQWVARPAYVAAPGVEYQW</sequence>
<gene>
    <name evidence="1" type="ORF">N0V84_008198</name>
</gene>
<name>A0A9W8W8T1_9HYPO</name>
<comment type="caution">
    <text evidence="1">The sequence shown here is derived from an EMBL/GenBank/DDBJ whole genome shotgun (WGS) entry which is preliminary data.</text>
</comment>
<dbReference type="OrthoDB" id="4966132at2759"/>